<dbReference type="InterPro" id="IPR027039">
    <property type="entry name" value="Crtac1"/>
</dbReference>
<dbReference type="PANTHER" id="PTHR16026">
    <property type="entry name" value="CARTILAGE ACIDIC PROTEIN 1"/>
    <property type="match status" value="1"/>
</dbReference>
<dbReference type="InterPro" id="IPR011519">
    <property type="entry name" value="UnbV_ASPIC"/>
</dbReference>
<name>A0A5B9VY99_9BACT</name>
<protein>
    <submittedName>
        <fullName evidence="5">FG-GAP repeat protein</fullName>
    </submittedName>
</protein>
<accession>A0A5B9VY99</accession>
<dbReference type="SUPFAM" id="SSF69318">
    <property type="entry name" value="Integrin alpha N-terminal domain"/>
    <property type="match status" value="1"/>
</dbReference>
<evidence type="ECO:0000313" key="6">
    <source>
        <dbReference type="Proteomes" id="UP000324233"/>
    </source>
</evidence>
<dbReference type="Proteomes" id="UP000324233">
    <property type="component" value="Chromosome"/>
</dbReference>
<dbReference type="InterPro" id="IPR013517">
    <property type="entry name" value="FG-GAP"/>
</dbReference>
<dbReference type="InterPro" id="IPR000413">
    <property type="entry name" value="Integrin_alpha"/>
</dbReference>
<evidence type="ECO:0000256" key="1">
    <source>
        <dbReference type="ARBA" id="ARBA00022729"/>
    </source>
</evidence>
<dbReference type="Pfam" id="PF13517">
    <property type="entry name" value="FG-GAP_3"/>
    <property type="match status" value="2"/>
</dbReference>
<keyword evidence="3" id="KW-0812">Transmembrane</keyword>
<dbReference type="InterPro" id="IPR028994">
    <property type="entry name" value="Integrin_alpha_N"/>
</dbReference>
<reference evidence="5 6" key="1">
    <citation type="submission" date="2019-08" db="EMBL/GenBank/DDBJ databases">
        <title>Deep-cultivation of Planctomycetes and their phenomic and genomic characterization uncovers novel biology.</title>
        <authorList>
            <person name="Wiegand S."/>
            <person name="Jogler M."/>
            <person name="Boedeker C."/>
            <person name="Pinto D."/>
            <person name="Vollmers J."/>
            <person name="Rivas-Marin E."/>
            <person name="Kohn T."/>
            <person name="Peeters S.H."/>
            <person name="Heuer A."/>
            <person name="Rast P."/>
            <person name="Oberbeckmann S."/>
            <person name="Bunk B."/>
            <person name="Jeske O."/>
            <person name="Meyerdierks A."/>
            <person name="Storesund J.E."/>
            <person name="Kallscheuer N."/>
            <person name="Luecker S."/>
            <person name="Lage O.M."/>
            <person name="Pohl T."/>
            <person name="Merkel B.J."/>
            <person name="Hornburger P."/>
            <person name="Mueller R.-W."/>
            <person name="Bruemmer F."/>
            <person name="Labrenz M."/>
            <person name="Spormann A.M."/>
            <person name="Op den Camp H."/>
            <person name="Overmann J."/>
            <person name="Amann R."/>
            <person name="Jetten M.S.M."/>
            <person name="Mascher T."/>
            <person name="Medema M.H."/>
            <person name="Devos D.P."/>
            <person name="Kaster A.-K."/>
            <person name="Ovreas L."/>
            <person name="Rohde M."/>
            <person name="Galperin M.Y."/>
            <person name="Jogler C."/>
        </authorList>
    </citation>
    <scope>NUCLEOTIDE SEQUENCE [LARGE SCALE GENOMIC DNA]</scope>
    <source>
        <strain evidence="5 6">OJF2</strain>
    </source>
</reference>
<evidence type="ECO:0000313" key="5">
    <source>
        <dbReference type="EMBL" id="QEH32705.1"/>
    </source>
</evidence>
<dbReference type="KEGG" id="agv:OJF2_11840"/>
<organism evidence="5 6">
    <name type="scientific">Aquisphaera giovannonii</name>
    <dbReference type="NCBI Taxonomy" id="406548"/>
    <lineage>
        <taxon>Bacteria</taxon>
        <taxon>Pseudomonadati</taxon>
        <taxon>Planctomycetota</taxon>
        <taxon>Planctomycetia</taxon>
        <taxon>Isosphaerales</taxon>
        <taxon>Isosphaeraceae</taxon>
        <taxon>Aquisphaera</taxon>
    </lineage>
</organism>
<dbReference type="PRINTS" id="PR01185">
    <property type="entry name" value="INTEGRINA"/>
</dbReference>
<dbReference type="GO" id="GO:0008305">
    <property type="term" value="C:integrin complex"/>
    <property type="evidence" value="ECO:0007669"/>
    <property type="project" value="InterPro"/>
</dbReference>
<feature type="domain" description="ASPIC/UnbV" evidence="4">
    <location>
        <begin position="583"/>
        <end position="634"/>
    </location>
</feature>
<keyword evidence="1" id="KW-0732">Signal</keyword>
<proteinExistence type="predicted"/>
<dbReference type="Gene3D" id="2.130.10.130">
    <property type="entry name" value="Integrin alpha, N-terminal"/>
    <property type="match status" value="2"/>
</dbReference>
<keyword evidence="3" id="KW-1133">Transmembrane helix</keyword>
<dbReference type="EMBL" id="CP042997">
    <property type="protein sequence ID" value="QEH32705.1"/>
    <property type="molecule type" value="Genomic_DNA"/>
</dbReference>
<dbReference type="GO" id="GO:0007155">
    <property type="term" value="P:cell adhesion"/>
    <property type="evidence" value="ECO:0007669"/>
    <property type="project" value="InterPro"/>
</dbReference>
<feature type="transmembrane region" description="Helical" evidence="3">
    <location>
        <begin position="12"/>
        <end position="28"/>
    </location>
</feature>
<evidence type="ECO:0000259" key="4">
    <source>
        <dbReference type="Pfam" id="PF07593"/>
    </source>
</evidence>
<dbReference type="PANTHER" id="PTHR16026:SF0">
    <property type="entry name" value="CARTILAGE ACIDIC PROTEIN 1"/>
    <property type="match status" value="1"/>
</dbReference>
<keyword evidence="3" id="KW-0472">Membrane</keyword>
<gene>
    <name evidence="5" type="ORF">OJF2_11840</name>
</gene>
<dbReference type="AlphaFoldDB" id="A0A5B9VY99"/>
<sequence length="666" mass="72814">MIRPPGWFRRRAAMLVSLAIVIGLYAMTRERAMSKADSDEVASTFRFRRTPLPELPDHPPYQSVRKVHPSVRHIRAYVSTLGASVSMGDLDGDGLQNDVVWVDPRTDKVNCGCVPGTGDRYGTFALDPSPSIPNWDPARMCPQTSLIADLNEDGLLDVLVVYWGRSPILYLRKTPADSTSRPTAAEFESQELIPGGDRWYSSTAVASDLDGNGHLDLIVGNYLPDGSRMIDENAEGSETLHDSLARSGNGGGLRFFRFAGGTSGPHPTARFDLQDGVIPDELTHGWSYAIGPVDLDGDLLPEVYVANDFGPDRLLHNRSTPGRFRFAALHGERTMGTPASCVINEDSFKGMGVDVGDINGDGLFDIYVSNLTSQWALTESHFLWLNTGHPERMKDGIAPFRQASEELGLSRSGWSWDCRLVDLNNDGVLEALQANGFIQGRTNKWPELQSLGTSNNQLLHNPKFWPSLQPGDDVSGKDTFAFFVRGRDGRYYDAAPKLALEDGRSMSEAMVTRGISVADVDADGRLDFALANQWQTSYFYHNESPRPGNFLGLHLLLPLEKGAKTLAVPGVGHPAAELPGRPAIGAVVTVRLPDGRKRVAQVDGGTGYAGKRAPDVHLGLGSITEAPVEVRWRDPEGNPHEQTFPLQSGWHTIRLGWPADDKKGES</sequence>
<dbReference type="Pfam" id="PF07593">
    <property type="entry name" value="UnbV_ASPIC"/>
    <property type="match status" value="1"/>
</dbReference>
<dbReference type="OrthoDB" id="1488578at2"/>
<keyword evidence="2" id="KW-0325">Glycoprotein</keyword>
<evidence type="ECO:0000256" key="2">
    <source>
        <dbReference type="ARBA" id="ARBA00023180"/>
    </source>
</evidence>
<evidence type="ECO:0000256" key="3">
    <source>
        <dbReference type="SAM" id="Phobius"/>
    </source>
</evidence>
<keyword evidence="6" id="KW-1185">Reference proteome</keyword>